<dbReference type="Proteomes" id="UP001139308">
    <property type="component" value="Unassembled WGS sequence"/>
</dbReference>
<protein>
    <submittedName>
        <fullName evidence="2">Uncharacterized protein</fullName>
    </submittedName>
</protein>
<dbReference type="EMBL" id="JAKLJA010000023">
    <property type="protein sequence ID" value="MCG5076322.1"/>
    <property type="molecule type" value="Genomic_DNA"/>
</dbReference>
<sequence>MQKIFPKTVAGRAVALLRMRSMHARRIGAGVVMSMVARAACAGGGLAAGTQAANTFTTWFYSFCGICAGSYLLWTGIQCWTNKADWIHDFGGGIAKVAGVGSALVLAGWAFGLFG</sequence>
<organism evidence="2 3">
    <name type="scientific">Paraburkholderia tagetis</name>
    <dbReference type="NCBI Taxonomy" id="2913261"/>
    <lineage>
        <taxon>Bacteria</taxon>
        <taxon>Pseudomonadati</taxon>
        <taxon>Pseudomonadota</taxon>
        <taxon>Betaproteobacteria</taxon>
        <taxon>Burkholderiales</taxon>
        <taxon>Burkholderiaceae</taxon>
        <taxon>Paraburkholderia</taxon>
    </lineage>
</organism>
<feature type="transmembrane region" description="Helical" evidence="1">
    <location>
        <begin position="93"/>
        <end position="114"/>
    </location>
</feature>
<keyword evidence="1" id="KW-1133">Transmembrane helix</keyword>
<feature type="transmembrane region" description="Helical" evidence="1">
    <location>
        <begin position="59"/>
        <end position="81"/>
    </location>
</feature>
<keyword evidence="1" id="KW-0812">Transmembrane</keyword>
<keyword evidence="1" id="KW-0472">Membrane</keyword>
<gene>
    <name evidence="2" type="ORF">L5014_23590</name>
</gene>
<name>A0A9X1RUW1_9BURK</name>
<proteinExistence type="predicted"/>
<keyword evidence="3" id="KW-1185">Reference proteome</keyword>
<reference evidence="2" key="1">
    <citation type="submission" date="2022-01" db="EMBL/GenBank/DDBJ databases">
        <title>Genome sequence and assembly of Parabukholderia sp. RG36.</title>
        <authorList>
            <person name="Chhetri G."/>
        </authorList>
    </citation>
    <scope>NUCLEOTIDE SEQUENCE</scope>
    <source>
        <strain evidence="2">RG36</strain>
    </source>
</reference>
<evidence type="ECO:0000313" key="2">
    <source>
        <dbReference type="EMBL" id="MCG5076322.1"/>
    </source>
</evidence>
<accession>A0A9X1RUW1</accession>
<evidence type="ECO:0000313" key="3">
    <source>
        <dbReference type="Proteomes" id="UP001139308"/>
    </source>
</evidence>
<evidence type="ECO:0000256" key="1">
    <source>
        <dbReference type="SAM" id="Phobius"/>
    </source>
</evidence>
<dbReference type="AlphaFoldDB" id="A0A9X1RUW1"/>
<comment type="caution">
    <text evidence="2">The sequence shown here is derived from an EMBL/GenBank/DDBJ whole genome shotgun (WGS) entry which is preliminary data.</text>
</comment>
<dbReference type="RefSeq" id="WP_028220687.1">
    <property type="nucleotide sequence ID" value="NZ_JAKLJA010000023.1"/>
</dbReference>
<feature type="transmembrane region" description="Helical" evidence="1">
    <location>
        <begin position="27"/>
        <end position="47"/>
    </location>
</feature>